<sequence>MGNAWMFKVGKQPVRFKDIYRVTSSTAYCGFLNAVVTAVVVVAAATAAAAAAAAGAAGAAGIAKSHEAKLSKIKGKKIPTNQDSERKCFKKHAFKIEPDRPNAANNICNC</sequence>
<proteinExistence type="predicted"/>
<reference evidence="2" key="1">
    <citation type="submission" date="2020-05" db="UniProtKB">
        <authorList>
            <consortium name="EnsemblMetazoa"/>
        </authorList>
    </citation>
    <scope>IDENTIFICATION</scope>
    <source>
        <strain evidence="2">TTRI</strain>
    </source>
</reference>
<evidence type="ECO:0000313" key="3">
    <source>
        <dbReference type="Proteomes" id="UP000078200"/>
    </source>
</evidence>
<keyword evidence="1" id="KW-1133">Transmembrane helix</keyword>
<evidence type="ECO:0000256" key="1">
    <source>
        <dbReference type="SAM" id="Phobius"/>
    </source>
</evidence>
<dbReference type="EnsemblMetazoa" id="GAUT022814-RA">
    <property type="protein sequence ID" value="GAUT022814-PA"/>
    <property type="gene ID" value="GAUT022814"/>
</dbReference>
<dbReference type="VEuPathDB" id="VectorBase:GAUT022814"/>
<keyword evidence="1" id="KW-0812">Transmembrane</keyword>
<dbReference type="AlphaFoldDB" id="A0A1A9V1I4"/>
<evidence type="ECO:0000313" key="2">
    <source>
        <dbReference type="EnsemblMetazoa" id="GAUT022814-PA"/>
    </source>
</evidence>
<keyword evidence="3" id="KW-1185">Reference proteome</keyword>
<keyword evidence="1" id="KW-0472">Membrane</keyword>
<name>A0A1A9V1I4_GLOAU</name>
<accession>A0A1A9V1I4</accession>
<feature type="transmembrane region" description="Helical" evidence="1">
    <location>
        <begin position="30"/>
        <end position="63"/>
    </location>
</feature>
<dbReference type="Proteomes" id="UP000078200">
    <property type="component" value="Unassembled WGS sequence"/>
</dbReference>
<organism evidence="2 3">
    <name type="scientific">Glossina austeni</name>
    <name type="common">Savannah tsetse fly</name>
    <dbReference type="NCBI Taxonomy" id="7395"/>
    <lineage>
        <taxon>Eukaryota</taxon>
        <taxon>Metazoa</taxon>
        <taxon>Ecdysozoa</taxon>
        <taxon>Arthropoda</taxon>
        <taxon>Hexapoda</taxon>
        <taxon>Insecta</taxon>
        <taxon>Pterygota</taxon>
        <taxon>Neoptera</taxon>
        <taxon>Endopterygota</taxon>
        <taxon>Diptera</taxon>
        <taxon>Brachycera</taxon>
        <taxon>Muscomorpha</taxon>
        <taxon>Hippoboscoidea</taxon>
        <taxon>Glossinidae</taxon>
        <taxon>Glossina</taxon>
    </lineage>
</organism>
<protein>
    <submittedName>
        <fullName evidence="2">Uncharacterized protein</fullName>
    </submittedName>
</protein>